<dbReference type="EMBL" id="BEGY01000013">
    <property type="protein sequence ID" value="GAX75715.1"/>
    <property type="molecule type" value="Genomic_DNA"/>
</dbReference>
<keyword evidence="2 6" id="KW-0812">Transmembrane</keyword>
<sequence>MPPIKCDDTRFLSEPLITPSTTNEPVNGHVTHERQRNLEYTQEVPPGLIAYEHENPELFEKGAHWLQTTSALLALQLGWGLWLFPADFARLGWLTGLGCMITLATLTVYSGFLFSRLYATTPGAVLFGDIGYKAAGHFGRRIVYIIIYSLDATRCVILHLAAAQSLRHVFPEETRPPCWQCGLVVLVVASLIVQVRSLAKLSWVFSTGTGSQLIAIGIVLYELVIDPNPEAKRSPQAVTWDNLIPASVAVMNMIFAFGGQFAFIEIMSSMKRPSEFPRAVTLCTTLMGLLYGTVGVIGYWSRGDEIDGIVIFSLGDSPHVRVAAALILVQATSQYLVNLNVWTHNLLTLLARSTSEARALDIHCSTDHCPWKWARTSLFVVLYSYLISTSIPYFSTLVGLVTSSTYLLSAYGLPAWFSLRLLGGSLSVVERMLLCSLIPMVVVFSGVGLYSSISALINDVQSGEGGGWSSSHP</sequence>
<dbReference type="GO" id="GO:0015179">
    <property type="term" value="F:L-amino acid transmembrane transporter activity"/>
    <property type="evidence" value="ECO:0007669"/>
    <property type="project" value="TreeGrafter"/>
</dbReference>
<organism evidence="8 9">
    <name type="scientific">Chlamydomonas eustigma</name>
    <dbReference type="NCBI Taxonomy" id="1157962"/>
    <lineage>
        <taxon>Eukaryota</taxon>
        <taxon>Viridiplantae</taxon>
        <taxon>Chlorophyta</taxon>
        <taxon>core chlorophytes</taxon>
        <taxon>Chlorophyceae</taxon>
        <taxon>CS clade</taxon>
        <taxon>Chlamydomonadales</taxon>
        <taxon>Chlamydomonadaceae</taxon>
        <taxon>Chlamydomonas</taxon>
    </lineage>
</organism>
<comment type="caution">
    <text evidence="8">The sequence shown here is derived from an EMBL/GenBank/DDBJ whole genome shotgun (WGS) entry which is preliminary data.</text>
</comment>
<dbReference type="PANTHER" id="PTHR22950">
    <property type="entry name" value="AMINO ACID TRANSPORTER"/>
    <property type="match status" value="1"/>
</dbReference>
<evidence type="ECO:0000256" key="4">
    <source>
        <dbReference type="ARBA" id="ARBA00022989"/>
    </source>
</evidence>
<feature type="transmembrane region" description="Helical" evidence="6">
    <location>
        <begin position="142"/>
        <end position="162"/>
    </location>
</feature>
<feature type="transmembrane region" description="Helical" evidence="6">
    <location>
        <begin position="320"/>
        <end position="342"/>
    </location>
</feature>
<gene>
    <name evidence="8" type="ORF">CEUSTIGMA_g3158.t1</name>
</gene>
<protein>
    <recommendedName>
        <fullName evidence="7">Amino acid transporter transmembrane domain-containing protein</fullName>
    </recommendedName>
</protein>
<evidence type="ECO:0000256" key="5">
    <source>
        <dbReference type="ARBA" id="ARBA00023136"/>
    </source>
</evidence>
<feature type="transmembrane region" description="Helical" evidence="6">
    <location>
        <begin position="279"/>
        <end position="300"/>
    </location>
</feature>
<dbReference type="OrthoDB" id="40134at2759"/>
<keyword evidence="3" id="KW-0029">Amino-acid transport</keyword>
<feature type="transmembrane region" description="Helical" evidence="6">
    <location>
        <begin position="177"/>
        <end position="195"/>
    </location>
</feature>
<evidence type="ECO:0000256" key="3">
    <source>
        <dbReference type="ARBA" id="ARBA00022970"/>
    </source>
</evidence>
<dbReference type="STRING" id="1157962.A0A250WY50"/>
<feature type="transmembrane region" description="Helical" evidence="6">
    <location>
        <begin position="404"/>
        <end position="422"/>
    </location>
</feature>
<feature type="transmembrane region" description="Helical" evidence="6">
    <location>
        <begin position="434"/>
        <end position="457"/>
    </location>
</feature>
<evidence type="ECO:0000256" key="6">
    <source>
        <dbReference type="SAM" id="Phobius"/>
    </source>
</evidence>
<comment type="subcellular location">
    <subcellularLocation>
        <location evidence="1">Membrane</location>
        <topology evidence="1">Multi-pass membrane protein</topology>
    </subcellularLocation>
</comment>
<keyword evidence="4 6" id="KW-1133">Transmembrane helix</keyword>
<dbReference type="GO" id="GO:0016020">
    <property type="term" value="C:membrane"/>
    <property type="evidence" value="ECO:0007669"/>
    <property type="project" value="UniProtKB-SubCell"/>
</dbReference>
<dbReference type="InterPro" id="IPR013057">
    <property type="entry name" value="AA_transpt_TM"/>
</dbReference>
<feature type="transmembrane region" description="Helical" evidence="6">
    <location>
        <begin position="378"/>
        <end position="398"/>
    </location>
</feature>
<keyword evidence="3" id="KW-0813">Transport</keyword>
<dbReference type="Proteomes" id="UP000232323">
    <property type="component" value="Unassembled WGS sequence"/>
</dbReference>
<dbReference type="AlphaFoldDB" id="A0A250WY50"/>
<name>A0A250WY50_9CHLO</name>
<proteinExistence type="predicted"/>
<feature type="transmembrane region" description="Helical" evidence="6">
    <location>
        <begin position="202"/>
        <end position="224"/>
    </location>
</feature>
<feature type="transmembrane region" description="Helical" evidence="6">
    <location>
        <begin position="91"/>
        <end position="111"/>
    </location>
</feature>
<feature type="transmembrane region" description="Helical" evidence="6">
    <location>
        <begin position="244"/>
        <end position="267"/>
    </location>
</feature>
<evidence type="ECO:0000313" key="8">
    <source>
        <dbReference type="EMBL" id="GAX75715.1"/>
    </source>
</evidence>
<evidence type="ECO:0000259" key="7">
    <source>
        <dbReference type="Pfam" id="PF01490"/>
    </source>
</evidence>
<reference evidence="8 9" key="1">
    <citation type="submission" date="2017-08" db="EMBL/GenBank/DDBJ databases">
        <title>Acidophilic green algal genome provides insights into adaptation to an acidic environment.</title>
        <authorList>
            <person name="Hirooka S."/>
            <person name="Hirose Y."/>
            <person name="Kanesaki Y."/>
            <person name="Higuchi S."/>
            <person name="Fujiwara T."/>
            <person name="Onuma R."/>
            <person name="Era A."/>
            <person name="Ohbayashi R."/>
            <person name="Uzuka A."/>
            <person name="Nozaki H."/>
            <person name="Yoshikawa H."/>
            <person name="Miyagishima S.Y."/>
        </authorList>
    </citation>
    <scope>NUCLEOTIDE SEQUENCE [LARGE SCALE GENOMIC DNA]</scope>
    <source>
        <strain evidence="8 9">NIES-2499</strain>
    </source>
</reference>
<dbReference type="PANTHER" id="PTHR22950:SF461">
    <property type="entry name" value="AMINO ACID TRANSPORTER TRANSMEMBRANE DOMAIN-CONTAINING PROTEIN"/>
    <property type="match status" value="1"/>
</dbReference>
<feature type="domain" description="Amino acid transporter transmembrane" evidence="7">
    <location>
        <begin position="63"/>
        <end position="457"/>
    </location>
</feature>
<dbReference type="Pfam" id="PF01490">
    <property type="entry name" value="Aa_trans"/>
    <property type="match status" value="1"/>
</dbReference>
<evidence type="ECO:0000256" key="1">
    <source>
        <dbReference type="ARBA" id="ARBA00004141"/>
    </source>
</evidence>
<keyword evidence="5 6" id="KW-0472">Membrane</keyword>
<evidence type="ECO:0000256" key="2">
    <source>
        <dbReference type="ARBA" id="ARBA00022692"/>
    </source>
</evidence>
<accession>A0A250WY50</accession>
<evidence type="ECO:0000313" key="9">
    <source>
        <dbReference type="Proteomes" id="UP000232323"/>
    </source>
</evidence>
<keyword evidence="9" id="KW-1185">Reference proteome</keyword>